<evidence type="ECO:0000256" key="4">
    <source>
        <dbReference type="SAM" id="Coils"/>
    </source>
</evidence>
<keyword evidence="3" id="KW-0106">Calcium</keyword>
<dbReference type="SUPFAM" id="SSF47473">
    <property type="entry name" value="EF-hand"/>
    <property type="match status" value="3"/>
</dbReference>
<evidence type="ECO:0000313" key="7">
    <source>
        <dbReference type="EMBL" id="GMH78263.1"/>
    </source>
</evidence>
<evidence type="ECO:0000313" key="8">
    <source>
        <dbReference type="Proteomes" id="UP001165085"/>
    </source>
</evidence>
<feature type="region of interest" description="Disordered" evidence="5">
    <location>
        <begin position="1049"/>
        <end position="1079"/>
    </location>
</feature>
<feature type="region of interest" description="Disordered" evidence="5">
    <location>
        <begin position="1256"/>
        <end position="1357"/>
    </location>
</feature>
<feature type="compositionally biased region" description="Acidic residues" evidence="5">
    <location>
        <begin position="1334"/>
        <end position="1347"/>
    </location>
</feature>
<dbReference type="Proteomes" id="UP001165085">
    <property type="component" value="Unassembled WGS sequence"/>
</dbReference>
<reference evidence="8" key="1">
    <citation type="journal article" date="2023" name="Commun. Biol.">
        <title>Genome analysis of Parmales, the sister group of diatoms, reveals the evolutionary specialization of diatoms from phago-mixotrophs to photoautotrophs.</title>
        <authorList>
            <person name="Ban H."/>
            <person name="Sato S."/>
            <person name="Yoshikawa S."/>
            <person name="Yamada K."/>
            <person name="Nakamura Y."/>
            <person name="Ichinomiya M."/>
            <person name="Sato N."/>
            <person name="Blanc-Mathieu R."/>
            <person name="Endo H."/>
            <person name="Kuwata A."/>
            <person name="Ogata H."/>
        </authorList>
    </citation>
    <scope>NUCLEOTIDE SEQUENCE [LARGE SCALE GENOMIC DNA]</scope>
    <source>
        <strain evidence="8">NIES 3701</strain>
    </source>
</reference>
<feature type="compositionally biased region" description="Basic and acidic residues" evidence="5">
    <location>
        <begin position="1049"/>
        <end position="1078"/>
    </location>
</feature>
<dbReference type="PANTHER" id="PTHR34524">
    <property type="entry name" value="CALCYPHOSIN"/>
    <property type="match status" value="1"/>
</dbReference>
<keyword evidence="4" id="KW-0175">Coiled coil</keyword>
<evidence type="ECO:0000256" key="1">
    <source>
        <dbReference type="ARBA" id="ARBA00022723"/>
    </source>
</evidence>
<dbReference type="EMBL" id="BRXY01000219">
    <property type="protein sequence ID" value="GMH78263.1"/>
    <property type="molecule type" value="Genomic_DNA"/>
</dbReference>
<evidence type="ECO:0000259" key="6">
    <source>
        <dbReference type="PROSITE" id="PS50222"/>
    </source>
</evidence>
<feature type="region of interest" description="Disordered" evidence="5">
    <location>
        <begin position="1118"/>
        <end position="1149"/>
    </location>
</feature>
<keyword evidence="2" id="KW-0677">Repeat</keyword>
<feature type="compositionally biased region" description="Gly residues" evidence="5">
    <location>
        <begin position="1264"/>
        <end position="1274"/>
    </location>
</feature>
<feature type="compositionally biased region" description="Acidic residues" evidence="5">
    <location>
        <begin position="205"/>
        <end position="223"/>
    </location>
</feature>
<keyword evidence="8" id="KW-1185">Reference proteome</keyword>
<gene>
    <name evidence="7" type="ORF">TrST_g5047</name>
</gene>
<feature type="domain" description="EF-hand" evidence="6">
    <location>
        <begin position="663"/>
        <end position="698"/>
    </location>
</feature>
<organism evidence="7 8">
    <name type="scientific">Triparma strigata</name>
    <dbReference type="NCBI Taxonomy" id="1606541"/>
    <lineage>
        <taxon>Eukaryota</taxon>
        <taxon>Sar</taxon>
        <taxon>Stramenopiles</taxon>
        <taxon>Ochrophyta</taxon>
        <taxon>Bolidophyceae</taxon>
        <taxon>Parmales</taxon>
        <taxon>Triparmaceae</taxon>
        <taxon>Triparma</taxon>
    </lineage>
</organism>
<dbReference type="PANTHER" id="PTHR34524:SF6">
    <property type="entry name" value="CALCYPHOSINE LIKE"/>
    <property type="match status" value="1"/>
</dbReference>
<accession>A0A9W7B0C2</accession>
<dbReference type="PROSITE" id="PS00018">
    <property type="entry name" value="EF_HAND_1"/>
    <property type="match status" value="5"/>
</dbReference>
<evidence type="ECO:0000256" key="3">
    <source>
        <dbReference type="ARBA" id="ARBA00022837"/>
    </source>
</evidence>
<dbReference type="InterPro" id="IPR002048">
    <property type="entry name" value="EF_hand_dom"/>
</dbReference>
<feature type="region of interest" description="Disordered" evidence="5">
    <location>
        <begin position="196"/>
        <end position="223"/>
    </location>
</feature>
<evidence type="ECO:0000256" key="5">
    <source>
        <dbReference type="SAM" id="MobiDB-lite"/>
    </source>
</evidence>
<dbReference type="InterPro" id="IPR051581">
    <property type="entry name" value="Ca-bind"/>
</dbReference>
<feature type="domain" description="EF-hand" evidence="6">
    <location>
        <begin position="319"/>
        <end position="353"/>
    </location>
</feature>
<sequence>MSKNPPNTLMAYTRENLGPSASGYKSKMVMTRRERLAYEASQLKLITSSDADKEEEAPKEESASDLLTKMSAFSTSKHVPLKDVMAVLRIPTDSIISFEELTSLFQALQSRAKSLKPNERVEAILSKVKEKAGSDLSFQWNGKTRGEKDAITKHECLNKIKSILKDDEDDDGAMVETADYISYNFRDRIRVVDFGNVVNDPPNPDAEDDADNDVGDADAEDEEDIKRREEFEAMTKAIEEAEELAKASVDPEELSKVINFLDPSNDGEIDMKELESAFRVARKDSKRKTINLGKQKEAMDKLKEDLAKVSVVEEEKSDFSDEEIELVIKFLDPNRDGITTDEFEAGFRDARRARATAVQEKKGREQLKKLLEKIKEVHPDFESPTEWFILVNTSPGPPGSPVEVTGLELRAGLKNLGGFSTADIDSLLKYMDPDGDCDLTIPEFEEAQARLEKPADSDSKASEAGAVIVRLEVHMDEANIRMIDLFRMMDKDGEGSIEPDEMKAGLKKLALPSGVERAKKKIAKEKLLKKINEEMEARKKQMAMDKRQQEAESSGAAKVLRELEASMVKKGQRMIDLFREMDKSGDGLISRQELFQGLMAMAGPTAHQKATMQRMVEDQERRMAELQEKQLKEAEVKSKVLKAVESGAASVLGRLYEFITEGEQEKKIQDIFREYDSSGEGSLSHGELAMAMELLDMEMTDSEVAAFVNFIDESGDGDVDLMELDSALKAFLRIRRQNPNFGKRSKERMTSEQVDLLVEHVMERLDGDIDADKLEKLFSEINAINSDVMNNPKFQTDAHVLKSTKKYKNWLSSSRLSRAPTGRLPSLEDQLSEEQLLELETAKLRLKKERKIAGEAHFKHWLEKKHEEDKKKVQQFIETESEELGGALPPIALLNGDQIGQVVDFTRVSVGVSEEAPESVTLGLLNKAAGEEEESPEEGGDSADDRITCEKAKAAFLAFRPTSLGSINITDPSVSSFVKKLNEKKGDFAEAKGAFLTVWRHNADVLDVLTKEMPAPLPVAEYRQLLIDKICKSTSYKSKEAFAKAKAEFEESEKKRKKEEAEEAWKEWSGRKDKELKQARRARKKEFKDLLAKQQKEFDEMKAEKKRRRDIENAKYMTGLKGGKGKSRKRGGGGLGSTTGSISGKSKTSHVSTMSKSVALSLCEASISPYGVDPGKKYSKKNLMMREQLKNLRKKKGKLPAGLRAEAEAFRKAVSGPVPKHFTPIVGTMVGGYMDDGASVAASSISGDSLSLMEDQRQFDKESGVGGRPGGGGKINAHGRPTKAGVASLGRPPKPTSTKGRGTSDKGGLSATKGLGATKKSSSGSKGDKGNGGGDEEDDEYANDFEDFPSAPGSAGDTLVTFDIVEMSLNVEEEVVGESLDFFNSETVAELPMDVYGDDFEDEGEGGDPYKVPLIEATPPPAGHFSRPSTSGTVEGRPVSRSSSTEGSRDRRRFQ</sequence>
<feature type="domain" description="EF-hand" evidence="6">
    <location>
        <begin position="477"/>
        <end position="512"/>
    </location>
</feature>
<evidence type="ECO:0000256" key="2">
    <source>
        <dbReference type="ARBA" id="ARBA00022737"/>
    </source>
</evidence>
<dbReference type="GO" id="GO:0005509">
    <property type="term" value="F:calcium ion binding"/>
    <property type="evidence" value="ECO:0007669"/>
    <property type="project" value="InterPro"/>
</dbReference>
<dbReference type="OrthoDB" id="26525at2759"/>
<feature type="compositionally biased region" description="Acidic residues" evidence="5">
    <location>
        <begin position="1396"/>
        <end position="1406"/>
    </location>
</feature>
<dbReference type="CDD" id="cd00051">
    <property type="entry name" value="EFh"/>
    <property type="match status" value="1"/>
</dbReference>
<dbReference type="SMART" id="SM00054">
    <property type="entry name" value="EFh"/>
    <property type="match status" value="7"/>
</dbReference>
<dbReference type="InterPro" id="IPR011992">
    <property type="entry name" value="EF-hand-dom_pair"/>
</dbReference>
<proteinExistence type="predicted"/>
<dbReference type="Pfam" id="PF13202">
    <property type="entry name" value="EF-hand_5"/>
    <property type="match status" value="2"/>
</dbReference>
<name>A0A9W7B0C2_9STRA</name>
<comment type="caution">
    <text evidence="7">The sequence shown here is derived from an EMBL/GenBank/DDBJ whole genome shotgun (WGS) entry which is preliminary data.</text>
</comment>
<feature type="coiled-coil region" evidence="4">
    <location>
        <begin position="609"/>
        <end position="644"/>
    </location>
</feature>
<dbReference type="Gene3D" id="1.10.238.10">
    <property type="entry name" value="EF-hand"/>
    <property type="match status" value="3"/>
</dbReference>
<dbReference type="PROSITE" id="PS50222">
    <property type="entry name" value="EF_HAND_2"/>
    <property type="match status" value="5"/>
</dbReference>
<dbReference type="Pfam" id="PF13499">
    <property type="entry name" value="EF-hand_7"/>
    <property type="match status" value="1"/>
</dbReference>
<protein>
    <recommendedName>
        <fullName evidence="6">EF-hand domain-containing protein</fullName>
    </recommendedName>
</protein>
<dbReference type="InterPro" id="IPR018247">
    <property type="entry name" value="EF_Hand_1_Ca_BS"/>
</dbReference>
<feature type="domain" description="EF-hand" evidence="6">
    <location>
        <begin position="249"/>
        <end position="284"/>
    </location>
</feature>
<feature type="region of interest" description="Disordered" evidence="5">
    <location>
        <begin position="1396"/>
        <end position="1455"/>
    </location>
</feature>
<keyword evidence="1" id="KW-0479">Metal-binding</keyword>
<feature type="domain" description="EF-hand" evidence="6">
    <location>
        <begin position="569"/>
        <end position="604"/>
    </location>
</feature>